<reference evidence="1" key="1">
    <citation type="submission" date="2020-03" db="EMBL/GenBank/DDBJ databases">
        <title>The deep terrestrial virosphere.</title>
        <authorList>
            <person name="Holmfeldt K."/>
            <person name="Nilsson E."/>
            <person name="Simone D."/>
            <person name="Lopez-Fernandez M."/>
            <person name="Wu X."/>
            <person name="de Brujin I."/>
            <person name="Lundin D."/>
            <person name="Andersson A."/>
            <person name="Bertilsson S."/>
            <person name="Dopson M."/>
        </authorList>
    </citation>
    <scope>NUCLEOTIDE SEQUENCE</scope>
    <source>
        <strain evidence="1">MM415A03150</strain>
    </source>
</reference>
<dbReference type="Gene3D" id="1.10.10.60">
    <property type="entry name" value="Homeodomain-like"/>
    <property type="match status" value="1"/>
</dbReference>
<dbReference type="Pfam" id="PF13384">
    <property type="entry name" value="HTH_23"/>
    <property type="match status" value="1"/>
</dbReference>
<name>A0A6M3JNW7_9ZZZZ</name>
<dbReference type="SUPFAM" id="SSF46689">
    <property type="entry name" value="Homeodomain-like"/>
    <property type="match status" value="1"/>
</dbReference>
<gene>
    <name evidence="1" type="ORF">MM415A03150_0014</name>
</gene>
<dbReference type="AlphaFoldDB" id="A0A6M3JNW7"/>
<dbReference type="InterPro" id="IPR009057">
    <property type="entry name" value="Homeodomain-like_sf"/>
</dbReference>
<evidence type="ECO:0000313" key="1">
    <source>
        <dbReference type="EMBL" id="QJA71530.1"/>
    </source>
</evidence>
<accession>A0A6M3JNW7</accession>
<protein>
    <submittedName>
        <fullName evidence="1">Putative DNA binding, helix-turn-helix domain containing protein</fullName>
    </submittedName>
</protein>
<dbReference type="EMBL" id="MT141879">
    <property type="protein sequence ID" value="QJA71530.1"/>
    <property type="molecule type" value="Genomic_DNA"/>
</dbReference>
<organism evidence="1">
    <name type="scientific">viral metagenome</name>
    <dbReference type="NCBI Taxonomy" id="1070528"/>
    <lineage>
        <taxon>unclassified sequences</taxon>
        <taxon>metagenomes</taxon>
        <taxon>organismal metagenomes</taxon>
    </lineage>
</organism>
<proteinExistence type="predicted"/>
<sequence>MAKIGRPSKIDKVFYENEKQIQMMVEKGLSNTEIADFLKISESTYYRWKDSHPEFWEAIKDWKLKADKKIETSLYERAHGYSHEDSKAQWVENDVFDPESGEWKRTGRWEYADLTKHYPPDPTSMIFWLKNRQPAKWRDKIEQDVNLMGEITFKVIYDDGPAKSDENNEE</sequence>